<dbReference type="Proteomes" id="UP001358614">
    <property type="component" value="Chromosome 1"/>
</dbReference>
<accession>A0AAX4KG09</accession>
<dbReference type="RefSeq" id="XP_066082467.1">
    <property type="nucleotide sequence ID" value="XM_066226370.1"/>
</dbReference>
<organism evidence="1 2">
    <name type="scientific">Kwoniella europaea PYCC6329</name>
    <dbReference type="NCBI Taxonomy" id="1423913"/>
    <lineage>
        <taxon>Eukaryota</taxon>
        <taxon>Fungi</taxon>
        <taxon>Dikarya</taxon>
        <taxon>Basidiomycota</taxon>
        <taxon>Agaricomycotina</taxon>
        <taxon>Tremellomycetes</taxon>
        <taxon>Tremellales</taxon>
        <taxon>Cryptococcaceae</taxon>
        <taxon>Kwoniella</taxon>
    </lineage>
</organism>
<sequence length="175" mass="20344">MFFGSDVKYRVDGDTLKSTESVESHGQTFYKLEVKNRPSNLLTYESTLDYPKLVGHLSDDERSFTWITAMKPSSIIVLTGEGMEYVALRKCIRVPISELEKYDYQSLIRKDRSQWTKDEPEFYSLNNSNTTGRQGKDDYCNRLAIGHLKNQYFCKDDLEHYRNKRDGKSGANKKI</sequence>
<evidence type="ECO:0000313" key="2">
    <source>
        <dbReference type="Proteomes" id="UP001358614"/>
    </source>
</evidence>
<keyword evidence="2" id="KW-1185">Reference proteome</keyword>
<dbReference type="GeneID" id="91101374"/>
<gene>
    <name evidence="1" type="ORF">V865_002570</name>
</gene>
<evidence type="ECO:0000313" key="1">
    <source>
        <dbReference type="EMBL" id="WWD04500.1"/>
    </source>
</evidence>
<protein>
    <submittedName>
        <fullName evidence="1">Uncharacterized protein</fullName>
    </submittedName>
</protein>
<name>A0AAX4KG09_9TREE</name>
<proteinExistence type="predicted"/>
<dbReference type="EMBL" id="CP144089">
    <property type="protein sequence ID" value="WWD04500.1"/>
    <property type="molecule type" value="Genomic_DNA"/>
</dbReference>
<dbReference type="AlphaFoldDB" id="A0AAX4KG09"/>
<dbReference type="KEGG" id="ker:91101374"/>
<reference evidence="1 2" key="1">
    <citation type="submission" date="2024-01" db="EMBL/GenBank/DDBJ databases">
        <title>Comparative genomics of Cryptococcus and Kwoniella reveals pathogenesis evolution and contrasting modes of karyotype evolution via chromosome fusion or intercentromeric recombination.</title>
        <authorList>
            <person name="Coelho M.A."/>
            <person name="David-Palma M."/>
            <person name="Shea T."/>
            <person name="Bowers K."/>
            <person name="McGinley-Smith S."/>
            <person name="Mohammad A.W."/>
            <person name="Gnirke A."/>
            <person name="Yurkov A.M."/>
            <person name="Nowrousian M."/>
            <person name="Sun S."/>
            <person name="Cuomo C.A."/>
            <person name="Heitman J."/>
        </authorList>
    </citation>
    <scope>NUCLEOTIDE SEQUENCE [LARGE SCALE GENOMIC DNA]</scope>
    <source>
        <strain evidence="1 2">PYCC6329</strain>
    </source>
</reference>